<reference evidence="1 2" key="1">
    <citation type="submission" date="2019-02" db="EMBL/GenBank/DDBJ databases">
        <title>Deep-cultivation of Planctomycetes and their phenomic and genomic characterization uncovers novel biology.</title>
        <authorList>
            <person name="Wiegand S."/>
            <person name="Jogler M."/>
            <person name="Boedeker C."/>
            <person name="Pinto D."/>
            <person name="Vollmers J."/>
            <person name="Rivas-Marin E."/>
            <person name="Kohn T."/>
            <person name="Peeters S.H."/>
            <person name="Heuer A."/>
            <person name="Rast P."/>
            <person name="Oberbeckmann S."/>
            <person name="Bunk B."/>
            <person name="Jeske O."/>
            <person name="Meyerdierks A."/>
            <person name="Storesund J.E."/>
            <person name="Kallscheuer N."/>
            <person name="Luecker S."/>
            <person name="Lage O.M."/>
            <person name="Pohl T."/>
            <person name="Merkel B.J."/>
            <person name="Hornburger P."/>
            <person name="Mueller R.-W."/>
            <person name="Bruemmer F."/>
            <person name="Labrenz M."/>
            <person name="Spormann A.M."/>
            <person name="Op den Camp H."/>
            <person name="Overmann J."/>
            <person name="Amann R."/>
            <person name="Jetten M.S.M."/>
            <person name="Mascher T."/>
            <person name="Medema M.H."/>
            <person name="Devos D.P."/>
            <person name="Kaster A.-K."/>
            <person name="Ovreas L."/>
            <person name="Rohde M."/>
            <person name="Galperin M.Y."/>
            <person name="Jogler C."/>
        </authorList>
    </citation>
    <scope>NUCLEOTIDE SEQUENCE [LARGE SCALE GENOMIC DNA]</scope>
    <source>
        <strain evidence="1 2">Pla85_3_4</strain>
    </source>
</reference>
<dbReference type="EMBL" id="CP036433">
    <property type="protein sequence ID" value="QDU92265.1"/>
    <property type="molecule type" value="Genomic_DNA"/>
</dbReference>
<dbReference type="KEGG" id="lcre:Pla8534_00100"/>
<proteinExistence type="predicted"/>
<dbReference type="PANTHER" id="PTHR36455:SF1">
    <property type="entry name" value="BLR8292 PROTEIN"/>
    <property type="match status" value="1"/>
</dbReference>
<dbReference type="Pfam" id="PF05717">
    <property type="entry name" value="TnpB_IS66"/>
    <property type="match status" value="1"/>
</dbReference>
<gene>
    <name evidence="1" type="ORF">Pla8534_00100</name>
</gene>
<dbReference type="PANTHER" id="PTHR36455">
    <property type="match status" value="1"/>
</dbReference>
<dbReference type="AlphaFoldDB" id="A0A518DKA9"/>
<evidence type="ECO:0000313" key="1">
    <source>
        <dbReference type="EMBL" id="QDU92265.1"/>
    </source>
</evidence>
<sequence length="132" mass="15064">MLNFSHQTRVFLCTTPVDMRKSFRGLCLLAESLLEEDPASGHWFVFLNRRADRLKLLGWDGRGFWIWYMHLEAGTFQSPEAATDAAHLEIDVTQLSLIIHGIDLKSAKRRRRYVASQVNGSSLNGSVTSWQI</sequence>
<keyword evidence="2" id="KW-1185">Reference proteome</keyword>
<protein>
    <submittedName>
        <fullName evidence="1">IS66 Orf2 like protein</fullName>
    </submittedName>
</protein>
<dbReference type="Proteomes" id="UP000317648">
    <property type="component" value="Chromosome"/>
</dbReference>
<dbReference type="RefSeq" id="WP_145048058.1">
    <property type="nucleotide sequence ID" value="NZ_CP036433.1"/>
</dbReference>
<organism evidence="1 2">
    <name type="scientific">Lignipirellula cremea</name>
    <dbReference type="NCBI Taxonomy" id="2528010"/>
    <lineage>
        <taxon>Bacteria</taxon>
        <taxon>Pseudomonadati</taxon>
        <taxon>Planctomycetota</taxon>
        <taxon>Planctomycetia</taxon>
        <taxon>Pirellulales</taxon>
        <taxon>Pirellulaceae</taxon>
        <taxon>Lignipirellula</taxon>
    </lineage>
</organism>
<dbReference type="InterPro" id="IPR008878">
    <property type="entry name" value="Transposase_IS66_Orf2"/>
</dbReference>
<accession>A0A518DKA9</accession>
<dbReference type="NCBIfam" id="NF033819">
    <property type="entry name" value="IS66_TnpB"/>
    <property type="match status" value="1"/>
</dbReference>
<name>A0A518DKA9_9BACT</name>
<evidence type="ECO:0000313" key="2">
    <source>
        <dbReference type="Proteomes" id="UP000317648"/>
    </source>
</evidence>
<dbReference type="OrthoDB" id="4956084at2"/>